<evidence type="ECO:0000256" key="4">
    <source>
        <dbReference type="ARBA" id="ARBA00022547"/>
    </source>
</evidence>
<comment type="function">
    <text evidence="13">Component of the F(0) channel, it forms part of the peripheral stalk, linking F(1) to F(0).</text>
</comment>
<protein>
    <recommendedName>
        <fullName evidence="13">ATP synthase subunit b</fullName>
    </recommendedName>
    <alternativeName>
        <fullName evidence="13">ATP synthase F(0) sector subunit b</fullName>
    </alternativeName>
    <alternativeName>
        <fullName evidence="13">ATPase subunit I</fullName>
    </alternativeName>
    <alternativeName>
        <fullName evidence="13">F-type ATPase subunit b</fullName>
        <shortName evidence="13">F-ATPase subunit b</shortName>
    </alternativeName>
</protein>
<evidence type="ECO:0000313" key="17">
    <source>
        <dbReference type="Proteomes" id="UP001500305"/>
    </source>
</evidence>
<gene>
    <name evidence="13" type="primary">atpF</name>
    <name evidence="16" type="ORF">GCM10010430_75310</name>
</gene>
<comment type="function">
    <text evidence="11 13">F(1)F(0) ATP synthase produces ATP from ADP in the presence of a proton or sodium gradient. F-type ATPases consist of two structural domains, F(1) containing the extramembraneous catalytic core and F(0) containing the membrane proton channel, linked together by a central stalk and a peripheral stalk. During catalysis, ATP synthesis in the catalytic domain of F(1) is coupled via a rotary mechanism of the central stalk subunits to proton translocation.</text>
</comment>
<keyword evidence="8 13" id="KW-0406">Ion transport</keyword>
<keyword evidence="7 13" id="KW-1133">Transmembrane helix</keyword>
<dbReference type="PANTHER" id="PTHR33445:SF1">
    <property type="entry name" value="ATP SYNTHASE SUBUNIT B"/>
    <property type="match status" value="1"/>
</dbReference>
<dbReference type="InterPro" id="IPR050059">
    <property type="entry name" value="ATP_synthase_B_chain"/>
</dbReference>
<comment type="subunit">
    <text evidence="12 13">F-type ATPases have 2 components, F(1) - the catalytic core - and F(0) - the membrane proton channel. F(1) has five subunits: alpha(3), beta(3), gamma(1), delta(1), epsilon(1). F(0) has three main subunits: a(1), b(2) and c(10-14). The alpha and beta chains form an alternating ring which encloses part of the gamma chain. F(1) is attached to F(0) by a central stalk formed by the gamma and epsilon chains, while a peripheral stalk is formed by the delta and b chains.</text>
</comment>
<evidence type="ECO:0000256" key="5">
    <source>
        <dbReference type="ARBA" id="ARBA00022692"/>
    </source>
</evidence>
<feature type="transmembrane region" description="Helical" evidence="13">
    <location>
        <begin position="6"/>
        <end position="27"/>
    </location>
</feature>
<keyword evidence="15" id="KW-0175">Coiled coil</keyword>
<evidence type="ECO:0000256" key="7">
    <source>
        <dbReference type="ARBA" id="ARBA00022989"/>
    </source>
</evidence>
<keyword evidence="6 13" id="KW-0375">Hydrogen ion transport</keyword>
<keyword evidence="13" id="KW-1003">Cell membrane</keyword>
<evidence type="ECO:0000256" key="14">
    <source>
        <dbReference type="RuleBase" id="RU003848"/>
    </source>
</evidence>
<sequence>MRPDTAELVLGLVLFFLIFGILGMAVLPRIEKTLVERDDAIDGGMERAETARAEAQRIYEEYQAELQAARHEASRLRQEAAEEGAALLAAIRAEGQQQRDRMVAEAKVQLAADRVIAEAELREDVIAVATELAGRLVGEPLADLPSTRAVADAFFAEADAEAAGKS</sequence>
<evidence type="ECO:0000256" key="1">
    <source>
        <dbReference type="ARBA" id="ARBA00004162"/>
    </source>
</evidence>
<evidence type="ECO:0000256" key="3">
    <source>
        <dbReference type="ARBA" id="ARBA00022448"/>
    </source>
</evidence>
<dbReference type="Pfam" id="PF00430">
    <property type="entry name" value="ATP-synt_B"/>
    <property type="match status" value="1"/>
</dbReference>
<feature type="coiled-coil region" evidence="15">
    <location>
        <begin position="45"/>
        <end position="86"/>
    </location>
</feature>
<comment type="subcellular location">
    <subcellularLocation>
        <location evidence="1 13">Cell membrane</location>
        <topology evidence="1 13">Single-pass membrane protein</topology>
    </subcellularLocation>
</comment>
<evidence type="ECO:0000313" key="16">
    <source>
        <dbReference type="EMBL" id="GAA2278308.1"/>
    </source>
</evidence>
<keyword evidence="3 13" id="KW-0813">Transport</keyword>
<evidence type="ECO:0000256" key="13">
    <source>
        <dbReference type="HAMAP-Rule" id="MF_01398"/>
    </source>
</evidence>
<dbReference type="EMBL" id="BAAATR010000062">
    <property type="protein sequence ID" value="GAA2278308.1"/>
    <property type="molecule type" value="Genomic_DNA"/>
</dbReference>
<evidence type="ECO:0000256" key="15">
    <source>
        <dbReference type="SAM" id="Coils"/>
    </source>
</evidence>
<organism evidence="16 17">
    <name type="scientific">Kitasatospora cystarginea</name>
    <dbReference type="NCBI Taxonomy" id="58350"/>
    <lineage>
        <taxon>Bacteria</taxon>
        <taxon>Bacillati</taxon>
        <taxon>Actinomycetota</taxon>
        <taxon>Actinomycetes</taxon>
        <taxon>Kitasatosporales</taxon>
        <taxon>Streptomycetaceae</taxon>
        <taxon>Kitasatospora</taxon>
    </lineage>
</organism>
<evidence type="ECO:0000256" key="12">
    <source>
        <dbReference type="ARBA" id="ARBA00025830"/>
    </source>
</evidence>
<dbReference type="Proteomes" id="UP001500305">
    <property type="component" value="Unassembled WGS sequence"/>
</dbReference>
<evidence type="ECO:0000256" key="6">
    <source>
        <dbReference type="ARBA" id="ARBA00022781"/>
    </source>
</evidence>
<evidence type="ECO:0000256" key="2">
    <source>
        <dbReference type="ARBA" id="ARBA00005513"/>
    </source>
</evidence>
<keyword evidence="4 13" id="KW-0138">CF(0)</keyword>
<keyword evidence="9 13" id="KW-0472">Membrane</keyword>
<accession>A0ABN3EZT2</accession>
<reference evidence="16 17" key="1">
    <citation type="journal article" date="2019" name="Int. J. Syst. Evol. Microbiol.">
        <title>The Global Catalogue of Microorganisms (GCM) 10K type strain sequencing project: providing services to taxonomists for standard genome sequencing and annotation.</title>
        <authorList>
            <consortium name="The Broad Institute Genomics Platform"/>
            <consortium name="The Broad Institute Genome Sequencing Center for Infectious Disease"/>
            <person name="Wu L."/>
            <person name="Ma J."/>
        </authorList>
    </citation>
    <scope>NUCLEOTIDE SEQUENCE [LARGE SCALE GENOMIC DNA]</scope>
    <source>
        <strain evidence="16 17">JCM 7356</strain>
    </source>
</reference>
<keyword evidence="10 13" id="KW-0066">ATP synthesis</keyword>
<comment type="similarity">
    <text evidence="2 13 14">Belongs to the ATPase B chain family.</text>
</comment>
<dbReference type="InterPro" id="IPR002146">
    <property type="entry name" value="ATP_synth_b/b'su_bac/chlpt"/>
</dbReference>
<evidence type="ECO:0000256" key="11">
    <source>
        <dbReference type="ARBA" id="ARBA00025198"/>
    </source>
</evidence>
<evidence type="ECO:0000256" key="9">
    <source>
        <dbReference type="ARBA" id="ARBA00023136"/>
    </source>
</evidence>
<keyword evidence="5 13" id="KW-0812">Transmembrane</keyword>
<comment type="caution">
    <text evidence="16">The sequence shown here is derived from an EMBL/GenBank/DDBJ whole genome shotgun (WGS) entry which is preliminary data.</text>
</comment>
<keyword evidence="17" id="KW-1185">Reference proteome</keyword>
<name>A0ABN3EZT2_9ACTN</name>
<evidence type="ECO:0000256" key="10">
    <source>
        <dbReference type="ARBA" id="ARBA00023310"/>
    </source>
</evidence>
<dbReference type="HAMAP" id="MF_01398">
    <property type="entry name" value="ATP_synth_b_bprime"/>
    <property type="match status" value="1"/>
</dbReference>
<evidence type="ECO:0000256" key="8">
    <source>
        <dbReference type="ARBA" id="ARBA00023065"/>
    </source>
</evidence>
<proteinExistence type="inferred from homology"/>
<dbReference type="PANTHER" id="PTHR33445">
    <property type="entry name" value="ATP SYNTHASE SUBUNIT B', CHLOROPLASTIC"/>
    <property type="match status" value="1"/>
</dbReference>
<dbReference type="InterPro" id="IPR028987">
    <property type="entry name" value="ATP_synth_B-like_membr_sf"/>
</dbReference>
<dbReference type="CDD" id="cd06503">
    <property type="entry name" value="ATP-synt_Fo_b"/>
    <property type="match status" value="1"/>
</dbReference>
<dbReference type="SUPFAM" id="SSF81573">
    <property type="entry name" value="F1F0 ATP synthase subunit B, membrane domain"/>
    <property type="match status" value="1"/>
</dbReference>